<dbReference type="Pfam" id="PF01298">
    <property type="entry name" value="TbpB_B_D"/>
    <property type="match status" value="1"/>
</dbReference>
<reference evidence="2" key="1">
    <citation type="submission" date="2016-10" db="EMBL/GenBank/DDBJ databases">
        <title>Sequence of Gallionella enrichment culture.</title>
        <authorList>
            <person name="Poehlein A."/>
            <person name="Muehling M."/>
            <person name="Daniel R."/>
        </authorList>
    </citation>
    <scope>NUCLEOTIDE SEQUENCE</scope>
</reference>
<evidence type="ECO:0000259" key="1">
    <source>
        <dbReference type="Pfam" id="PF01298"/>
    </source>
</evidence>
<dbReference type="Gene3D" id="2.40.160.90">
    <property type="match status" value="1"/>
</dbReference>
<feature type="domain" description="Transferrin-binding protein B C-lobe/N-lobe beta-barrel" evidence="1">
    <location>
        <begin position="231"/>
        <end position="295"/>
    </location>
</feature>
<name>A0A1J5PDE9_9ZZZZ</name>
<dbReference type="AlphaFoldDB" id="A0A1J5PDE9"/>
<dbReference type="EMBL" id="MLJW01007246">
    <property type="protein sequence ID" value="OIQ65540.1"/>
    <property type="molecule type" value="Genomic_DNA"/>
</dbReference>
<dbReference type="InterPro" id="IPR001677">
    <property type="entry name" value="TbpB_B_D"/>
</dbReference>
<accession>A0A1J5PDE9</accession>
<dbReference type="SUPFAM" id="SSF56925">
    <property type="entry name" value="OMPA-like"/>
    <property type="match status" value="1"/>
</dbReference>
<proteinExistence type="predicted"/>
<comment type="caution">
    <text evidence="2">The sequence shown here is derived from an EMBL/GenBank/DDBJ whole genome shotgun (WGS) entry which is preliminary data.</text>
</comment>
<dbReference type="InterPro" id="IPR011250">
    <property type="entry name" value="OMP/PagP_B-barrel"/>
</dbReference>
<gene>
    <name evidence="2" type="ORF">GALL_529000</name>
</gene>
<sequence>MIPTSLMSPVTFMSTTTSGITTVNVINGPAGVQSNSIITSTNPSPGETLVGAVATLPNSISLASGSPALTMVATSCSGISGVTPCQAASLLPMSYADFGVWAINNVVGTQPADSLITYSAYAGGSTATTSMIMPTSGTATYTGKMTGVLANTPVGGSENVSGDVTVSVSFASGGGTITALTISNIVNAPGSASTLTPCVYPAAAPACTYAVYAPYETPPLSSLFADVTLGTGSISGSSFSAVVSTPSVANESIQLLEGHFYGPAANEMAGTFTISKPGLGVPSQGMILIGSFGAK</sequence>
<organism evidence="2">
    <name type="scientific">mine drainage metagenome</name>
    <dbReference type="NCBI Taxonomy" id="410659"/>
    <lineage>
        <taxon>unclassified sequences</taxon>
        <taxon>metagenomes</taxon>
        <taxon>ecological metagenomes</taxon>
    </lineage>
</organism>
<evidence type="ECO:0000313" key="2">
    <source>
        <dbReference type="EMBL" id="OIQ65540.1"/>
    </source>
</evidence>
<protein>
    <submittedName>
        <fullName evidence="2">Transferrin binding protein-like solute binding protein</fullName>
    </submittedName>
</protein>